<evidence type="ECO:0000313" key="2">
    <source>
        <dbReference type="Proteomes" id="UP000217696"/>
    </source>
</evidence>
<dbReference type="Proteomes" id="UP000217696">
    <property type="component" value="Chromosome"/>
</dbReference>
<proteinExistence type="predicted"/>
<name>A0A0U4WNI8_9BACL</name>
<gene>
    <name evidence="1" type="ORF">CB4_04073</name>
</gene>
<dbReference type="OrthoDB" id="2084083at2"/>
<accession>A0A0U4WNI8</accession>
<sequence length="107" mass="12143">MNCFCEGGETNDLKIEGDIGADPVWCNKCGCNLNIEDIPISSELANELLSWAMKYGEWIDWDIDKWVPNGIELENSFNQMGIILCEKVRQELGDKYKVIYLPSASIH</sequence>
<reference evidence="1 2" key="1">
    <citation type="submission" date="2015-12" db="EMBL/GenBank/DDBJ databases">
        <title>Genome sequence of Aneurinibacillus soli.</title>
        <authorList>
            <person name="Lee J.S."/>
            <person name="Lee K.C."/>
            <person name="Kim K.K."/>
            <person name="Lee B.W."/>
        </authorList>
    </citation>
    <scope>NUCLEOTIDE SEQUENCE [LARGE SCALE GENOMIC DNA]</scope>
    <source>
        <strain evidence="1 2">CB4</strain>
    </source>
</reference>
<organism evidence="1 2">
    <name type="scientific">Aneurinibacillus soli</name>
    <dbReference type="NCBI Taxonomy" id="1500254"/>
    <lineage>
        <taxon>Bacteria</taxon>
        <taxon>Bacillati</taxon>
        <taxon>Bacillota</taxon>
        <taxon>Bacilli</taxon>
        <taxon>Bacillales</taxon>
        <taxon>Paenibacillaceae</taxon>
        <taxon>Aneurinibacillus group</taxon>
        <taxon>Aneurinibacillus</taxon>
    </lineage>
</organism>
<protein>
    <submittedName>
        <fullName evidence="1">Uncharacterized protein</fullName>
    </submittedName>
</protein>
<dbReference type="AlphaFoldDB" id="A0A0U4WNI8"/>
<dbReference type="KEGG" id="asoc:CB4_04073"/>
<evidence type="ECO:0000313" key="1">
    <source>
        <dbReference type="EMBL" id="BAU29819.1"/>
    </source>
</evidence>
<dbReference type="RefSeq" id="WP_096467464.1">
    <property type="nucleotide sequence ID" value="NZ_AP017312.1"/>
</dbReference>
<dbReference type="EMBL" id="AP017312">
    <property type="protein sequence ID" value="BAU29819.1"/>
    <property type="molecule type" value="Genomic_DNA"/>
</dbReference>
<keyword evidence="2" id="KW-1185">Reference proteome</keyword>